<dbReference type="Proteomes" id="UP000023464">
    <property type="component" value="Unassembled WGS sequence"/>
</dbReference>
<evidence type="ECO:0000256" key="1">
    <source>
        <dbReference type="ARBA" id="ARBA00006157"/>
    </source>
</evidence>
<evidence type="ECO:0000256" key="2">
    <source>
        <dbReference type="ARBA" id="ARBA00023015"/>
    </source>
</evidence>
<organism evidence="6 7">
    <name type="scientific">Photorhabdus aegyptia</name>
    <dbReference type="NCBI Taxonomy" id="2805098"/>
    <lineage>
        <taxon>Bacteria</taxon>
        <taxon>Pseudomonadati</taxon>
        <taxon>Pseudomonadota</taxon>
        <taxon>Gammaproteobacteria</taxon>
        <taxon>Enterobacterales</taxon>
        <taxon>Morganellaceae</taxon>
        <taxon>Photorhabdus</taxon>
    </lineage>
</organism>
<dbReference type="EMBL" id="JFGV01000091">
    <property type="protein sequence ID" value="EYU13361.1"/>
    <property type="molecule type" value="Genomic_DNA"/>
</dbReference>
<dbReference type="GO" id="GO:0003677">
    <property type="term" value="F:DNA binding"/>
    <property type="evidence" value="ECO:0007669"/>
    <property type="project" value="UniProtKB-KW"/>
</dbReference>
<dbReference type="PATRIC" id="fig|1393736.3.peg.4231"/>
<keyword evidence="4" id="KW-0804">Transcription</keyword>
<evidence type="ECO:0000256" key="3">
    <source>
        <dbReference type="ARBA" id="ARBA00023125"/>
    </source>
</evidence>
<dbReference type="Gene3D" id="1.10.260.40">
    <property type="entry name" value="lambda repressor-like DNA-binding domains"/>
    <property type="match status" value="1"/>
</dbReference>
<dbReference type="InterPro" id="IPR010982">
    <property type="entry name" value="Lambda_DNA-bd_dom_sf"/>
</dbReference>
<keyword evidence="2" id="KW-0805">Transcription regulation</keyword>
<reference evidence="6 7" key="1">
    <citation type="submission" date="2014-03" db="EMBL/GenBank/DDBJ databases">
        <title>Draft Genome of Photorhabdus luminescens BA1, an Egyptian Isolate.</title>
        <authorList>
            <person name="Ghazal S."/>
            <person name="Hurst S.G.IV."/>
            <person name="Morris K."/>
            <person name="Thomas K."/>
            <person name="Tisa L.S."/>
        </authorList>
    </citation>
    <scope>NUCLEOTIDE SEQUENCE [LARGE SCALE GENOMIC DNA]</scope>
    <source>
        <strain evidence="6 7">BA1</strain>
    </source>
</reference>
<feature type="domain" description="Ner winged helix-turn-helix DNA-binding" evidence="5">
    <location>
        <begin position="9"/>
        <end position="62"/>
    </location>
</feature>
<proteinExistence type="inferred from homology"/>
<evidence type="ECO:0000259" key="5">
    <source>
        <dbReference type="Pfam" id="PF13693"/>
    </source>
</evidence>
<comment type="similarity">
    <text evidence="1">Belongs to the ner transcriptional regulatory family.</text>
</comment>
<dbReference type="AlphaFoldDB" id="A0A022PCA3"/>
<gene>
    <name evidence="6" type="ORF">BA1DRAFT_04154</name>
</gene>
<sequence>MSDVQDGYPADIIAAFRKRGTTLAAVSREAGLESNTLTNVFARRWSRCEQIIEEALNCSPAEKLRLLVESACYYCFGLCFYE</sequence>
<dbReference type="Pfam" id="PF13693">
    <property type="entry name" value="HTH_35"/>
    <property type="match status" value="1"/>
</dbReference>
<evidence type="ECO:0000313" key="7">
    <source>
        <dbReference type="Proteomes" id="UP000023464"/>
    </source>
</evidence>
<protein>
    <submittedName>
        <fullName evidence="6">Transcriptional regulator, Nlp family</fullName>
    </submittedName>
</protein>
<accession>A0A022PCA3</accession>
<keyword evidence="3" id="KW-0238">DNA-binding</keyword>
<name>A0A022PCA3_9GAMM</name>
<dbReference type="InterPro" id="IPR038722">
    <property type="entry name" value="Ner_HTH_dom"/>
</dbReference>
<dbReference type="SUPFAM" id="SSF47413">
    <property type="entry name" value="lambda repressor-like DNA-binding domains"/>
    <property type="match status" value="1"/>
</dbReference>
<dbReference type="RefSeq" id="WP_072164833.1">
    <property type="nucleotide sequence ID" value="NZ_CAWLTM010000024.1"/>
</dbReference>
<evidence type="ECO:0000313" key="6">
    <source>
        <dbReference type="EMBL" id="EYU13361.1"/>
    </source>
</evidence>
<evidence type="ECO:0000256" key="4">
    <source>
        <dbReference type="ARBA" id="ARBA00023163"/>
    </source>
</evidence>
<comment type="caution">
    <text evidence="6">The sequence shown here is derived from an EMBL/GenBank/DDBJ whole genome shotgun (WGS) entry which is preliminary data.</text>
</comment>
<keyword evidence="7" id="KW-1185">Reference proteome</keyword>